<accession>A0A5B9Q5Q4</accession>
<gene>
    <name evidence="2" type="ORF">Pr1d_02700</name>
</gene>
<protein>
    <recommendedName>
        <fullName evidence="4">DUF3352 domain-containing protein</fullName>
    </recommendedName>
</protein>
<evidence type="ECO:0008006" key="4">
    <source>
        <dbReference type="Google" id="ProtNLM"/>
    </source>
</evidence>
<evidence type="ECO:0000256" key="1">
    <source>
        <dbReference type="SAM" id="MobiDB-lite"/>
    </source>
</evidence>
<dbReference type="KEGG" id="bgok:Pr1d_02700"/>
<reference evidence="2 3" key="1">
    <citation type="submission" date="2019-08" db="EMBL/GenBank/DDBJ databases">
        <title>Deep-cultivation of Planctomycetes and their phenomic and genomic characterization uncovers novel biology.</title>
        <authorList>
            <person name="Wiegand S."/>
            <person name="Jogler M."/>
            <person name="Boedeker C."/>
            <person name="Pinto D."/>
            <person name="Vollmers J."/>
            <person name="Rivas-Marin E."/>
            <person name="Kohn T."/>
            <person name="Peeters S.H."/>
            <person name="Heuer A."/>
            <person name="Rast P."/>
            <person name="Oberbeckmann S."/>
            <person name="Bunk B."/>
            <person name="Jeske O."/>
            <person name="Meyerdierks A."/>
            <person name="Storesund J.E."/>
            <person name="Kallscheuer N."/>
            <person name="Luecker S."/>
            <person name="Lage O.M."/>
            <person name="Pohl T."/>
            <person name="Merkel B.J."/>
            <person name="Hornburger P."/>
            <person name="Mueller R.-W."/>
            <person name="Bruemmer F."/>
            <person name="Labrenz M."/>
            <person name="Spormann A.M."/>
            <person name="Op den Camp H."/>
            <person name="Overmann J."/>
            <person name="Amann R."/>
            <person name="Jetten M.S.M."/>
            <person name="Mascher T."/>
            <person name="Medema M.H."/>
            <person name="Devos D.P."/>
            <person name="Kaster A.-K."/>
            <person name="Ovreas L."/>
            <person name="Rohde M."/>
            <person name="Galperin M.Y."/>
            <person name="Jogler C."/>
        </authorList>
    </citation>
    <scope>NUCLEOTIDE SEQUENCE [LARGE SCALE GENOMIC DNA]</scope>
    <source>
        <strain evidence="2 3">Pr1d</strain>
    </source>
</reference>
<dbReference type="Proteomes" id="UP000323917">
    <property type="component" value="Chromosome"/>
</dbReference>
<feature type="region of interest" description="Disordered" evidence="1">
    <location>
        <begin position="154"/>
        <end position="175"/>
    </location>
</feature>
<keyword evidence="3" id="KW-1185">Reference proteome</keyword>
<evidence type="ECO:0000313" key="3">
    <source>
        <dbReference type="Proteomes" id="UP000323917"/>
    </source>
</evidence>
<name>A0A5B9Q5Q4_9BACT</name>
<proteinExistence type="predicted"/>
<dbReference type="AlphaFoldDB" id="A0A5B9Q5Q4"/>
<organism evidence="2 3">
    <name type="scientific">Bythopirellula goksoeyrii</name>
    <dbReference type="NCBI Taxonomy" id="1400387"/>
    <lineage>
        <taxon>Bacteria</taxon>
        <taxon>Pseudomonadati</taxon>
        <taxon>Planctomycetota</taxon>
        <taxon>Planctomycetia</taxon>
        <taxon>Pirellulales</taxon>
        <taxon>Lacipirellulaceae</taxon>
        <taxon>Bythopirellula</taxon>
    </lineage>
</organism>
<dbReference type="OrthoDB" id="253793at2"/>
<dbReference type="RefSeq" id="WP_148071819.1">
    <property type="nucleotide sequence ID" value="NZ_CP042913.1"/>
</dbReference>
<feature type="compositionally biased region" description="Basic and acidic residues" evidence="1">
    <location>
        <begin position="154"/>
        <end position="164"/>
    </location>
</feature>
<evidence type="ECO:0000313" key="2">
    <source>
        <dbReference type="EMBL" id="QEG33009.1"/>
    </source>
</evidence>
<dbReference type="EMBL" id="CP042913">
    <property type="protein sequence ID" value="QEG33009.1"/>
    <property type="molecule type" value="Genomic_DNA"/>
</dbReference>
<sequence>MHIEFFGRRSLRSLGITSSLALFATLLTSTHLLAAVPSDQLMSPQSRGFVSVPNIEGLIANWHQTQLGQLVQDESMRPFVEDARKQIEKKISGVRDKLGIDVEDLRDVAGGEIGVAMVEVDKGRAAIALTVDTTDRHRELESFLTKLDRELTKRGATKTSDDRQGTTFTTYDIPPQNENDIARQTVYFVQEDIFCATDSASEANAMLARFKDESAGLSEVVAYQQTLERCEKEASDLVPDVQWFADPFGYSRAIRSLESADSKQAGKDYVKILQEQGFDAVQSLGGFVNLSVGSSFELLHRTAVYAPAIPGEPDKYKLAMRMMKFPNQDSLETHDWLPRKLASYRTFSMDLDNAFQFFGTLFDAIAGYEEAFAGVLEGLERDPYGPQVDVQKDFVAHLGDRIVLVTDYELPITPQCERFMIVVELANEKAIAKTVEKFMKSDPNATSTNFEGKTIWEIQEAEADLSGMDLDLNDLDLLEPTEGAVQDDAFGAAALTSSAVCVTDGHMFIASHADFLRKVLSQKEEAMDLSGAGDFREVESVMTQLLPGPVSAKFFVRTDEAYRPTYELLRQGKMPEAETLFGRLLNRLLTPEEVEDEGILREQKIDGHQLPEFDMVRRYFGPAGTLVRTDEDGWFVVGATLTKVAPQARASGSQLSSDASSVR</sequence>